<protein>
    <recommendedName>
        <fullName evidence="3">CcmD family protein</fullName>
    </recommendedName>
</protein>
<dbReference type="EMBL" id="JALPRF010000008">
    <property type="protein sequence ID" value="MCK8495430.1"/>
    <property type="molecule type" value="Genomic_DNA"/>
</dbReference>
<organism evidence="1 2">
    <name type="scientific">Spirosoma liriopis</name>
    <dbReference type="NCBI Taxonomy" id="2937440"/>
    <lineage>
        <taxon>Bacteria</taxon>
        <taxon>Pseudomonadati</taxon>
        <taxon>Bacteroidota</taxon>
        <taxon>Cytophagia</taxon>
        <taxon>Cytophagales</taxon>
        <taxon>Cytophagaceae</taxon>
        <taxon>Spirosoma</taxon>
    </lineage>
</organism>
<evidence type="ECO:0000313" key="2">
    <source>
        <dbReference type="Proteomes" id="UP001202180"/>
    </source>
</evidence>
<keyword evidence="2" id="KW-1185">Reference proteome</keyword>
<evidence type="ECO:0000313" key="1">
    <source>
        <dbReference type="EMBL" id="MCK8495430.1"/>
    </source>
</evidence>
<name>A0ABT0HTW8_9BACT</name>
<sequence>MGIVLIGWLSYLLQIGHRKDKVRRRIKG</sequence>
<evidence type="ECO:0008006" key="3">
    <source>
        <dbReference type="Google" id="ProtNLM"/>
    </source>
</evidence>
<proteinExistence type="predicted"/>
<gene>
    <name evidence="1" type="ORF">M0L20_26430</name>
</gene>
<reference evidence="1 2" key="1">
    <citation type="submission" date="2022-04" db="EMBL/GenBank/DDBJ databases">
        <title>Spirosoma sp. strain RP8 genome sequencing and assembly.</title>
        <authorList>
            <person name="Jung Y."/>
        </authorList>
    </citation>
    <scope>NUCLEOTIDE SEQUENCE [LARGE SCALE GENOMIC DNA]</scope>
    <source>
        <strain evidence="1 2">RP8</strain>
    </source>
</reference>
<dbReference type="Proteomes" id="UP001202180">
    <property type="component" value="Unassembled WGS sequence"/>
</dbReference>
<accession>A0ABT0HTW8</accession>
<comment type="caution">
    <text evidence="1">The sequence shown here is derived from an EMBL/GenBank/DDBJ whole genome shotgun (WGS) entry which is preliminary data.</text>
</comment>